<evidence type="ECO:0000256" key="1">
    <source>
        <dbReference type="ARBA" id="ARBA00001965"/>
    </source>
</evidence>
<evidence type="ECO:0000256" key="6">
    <source>
        <dbReference type="ARBA" id="ARBA00023004"/>
    </source>
</evidence>
<dbReference type="PANTHER" id="PTHR33711">
    <property type="entry name" value="DIOXYGENASE, PUTATIVE (AFU_ORTHOLOGUE AFUA_2G02910)-RELATED"/>
    <property type="match status" value="1"/>
</dbReference>
<feature type="domain" description="Intradiol ring-cleavage dioxygenases" evidence="7">
    <location>
        <begin position="134"/>
        <end position="162"/>
    </location>
</feature>
<keyword evidence="4 8" id="KW-0223">Dioxygenase</keyword>
<comment type="similarity">
    <text evidence="2">Belongs to the intradiol ring-cleavage dioxygenase family.</text>
</comment>
<dbReference type="InterPro" id="IPR015889">
    <property type="entry name" value="Intradiol_dOase_core"/>
</dbReference>
<dbReference type="Gene3D" id="2.60.130.10">
    <property type="entry name" value="Aromatic compound dioxygenase"/>
    <property type="match status" value="1"/>
</dbReference>
<proteinExistence type="inferred from homology"/>
<dbReference type="Pfam" id="PF00775">
    <property type="entry name" value="Dioxygenase_C"/>
    <property type="match status" value="1"/>
</dbReference>
<evidence type="ECO:0000256" key="5">
    <source>
        <dbReference type="ARBA" id="ARBA00023002"/>
    </source>
</evidence>
<organism evidence="8 9">
    <name type="scientific">Thioclava kandeliae</name>
    <dbReference type="NCBI Taxonomy" id="3070818"/>
    <lineage>
        <taxon>Bacteria</taxon>
        <taxon>Pseudomonadati</taxon>
        <taxon>Pseudomonadota</taxon>
        <taxon>Alphaproteobacteria</taxon>
        <taxon>Rhodobacterales</taxon>
        <taxon>Paracoccaceae</taxon>
        <taxon>Thioclava</taxon>
    </lineage>
</organism>
<dbReference type="SUPFAM" id="SSF49482">
    <property type="entry name" value="Aromatic compound dioxygenase"/>
    <property type="match status" value="1"/>
</dbReference>
<dbReference type="GO" id="GO:0051213">
    <property type="term" value="F:dioxygenase activity"/>
    <property type="evidence" value="ECO:0007669"/>
    <property type="project" value="UniProtKB-KW"/>
</dbReference>
<dbReference type="PROSITE" id="PS00083">
    <property type="entry name" value="INTRADIOL_DIOXYGENAS"/>
    <property type="match status" value="1"/>
</dbReference>
<evidence type="ECO:0000256" key="2">
    <source>
        <dbReference type="ARBA" id="ARBA00007825"/>
    </source>
</evidence>
<comment type="caution">
    <text evidence="8">The sequence shown here is derived from an EMBL/GenBank/DDBJ whole genome shotgun (WGS) entry which is preliminary data.</text>
</comment>
<keyword evidence="3" id="KW-0479">Metal-binding</keyword>
<keyword evidence="6" id="KW-0408">Iron</keyword>
<dbReference type="InterPro" id="IPR000627">
    <property type="entry name" value="Intradiol_dOase_C"/>
</dbReference>
<reference evidence="8 9" key="1">
    <citation type="submission" date="2024-06" db="EMBL/GenBank/DDBJ databases">
        <title>Thioclava kandeliae sp. nov. from a rhizosphere soil sample of Kandelia candel in a mangrove.</title>
        <authorList>
            <person name="Mu T."/>
        </authorList>
    </citation>
    <scope>NUCLEOTIDE SEQUENCE [LARGE SCALE GENOMIC DNA]</scope>
    <source>
        <strain evidence="8 9">CPCC 100088</strain>
    </source>
</reference>
<protein>
    <submittedName>
        <fullName evidence="8">Dioxygenase</fullName>
    </submittedName>
</protein>
<keyword evidence="9" id="KW-1185">Reference proteome</keyword>
<evidence type="ECO:0000256" key="4">
    <source>
        <dbReference type="ARBA" id="ARBA00022964"/>
    </source>
</evidence>
<keyword evidence="5" id="KW-0560">Oxidoreductase</keyword>
<dbReference type="Pfam" id="PF04444">
    <property type="entry name" value="Dioxygenase_N"/>
    <property type="match status" value="1"/>
</dbReference>
<gene>
    <name evidence="8" type="ORF">VSX56_05285</name>
</gene>
<dbReference type="PANTHER" id="PTHR33711:SF7">
    <property type="entry name" value="INTRADIOL RING-CLEAVAGE DIOXYGENASES DOMAIN-CONTAINING PROTEIN-RELATED"/>
    <property type="match status" value="1"/>
</dbReference>
<dbReference type="Proteomes" id="UP001438953">
    <property type="component" value="Unassembled WGS sequence"/>
</dbReference>
<evidence type="ECO:0000313" key="9">
    <source>
        <dbReference type="Proteomes" id="UP001438953"/>
    </source>
</evidence>
<dbReference type="EMBL" id="JAYWLC010000003">
    <property type="protein sequence ID" value="MER5171185.1"/>
    <property type="molecule type" value="Genomic_DNA"/>
</dbReference>
<accession>A0ABV1SEL1</accession>
<dbReference type="RefSeq" id="WP_350935384.1">
    <property type="nucleotide sequence ID" value="NZ_JAYWLC010000003.1"/>
</dbReference>
<evidence type="ECO:0000259" key="7">
    <source>
        <dbReference type="PROSITE" id="PS00083"/>
    </source>
</evidence>
<dbReference type="InterPro" id="IPR007535">
    <property type="entry name" value="Catechol_dOase_N"/>
</dbReference>
<evidence type="ECO:0000256" key="3">
    <source>
        <dbReference type="ARBA" id="ARBA00022723"/>
    </source>
</evidence>
<dbReference type="InterPro" id="IPR050770">
    <property type="entry name" value="Intradiol_RC_Dioxygenase"/>
</dbReference>
<name>A0ABV1SEL1_9RHOB</name>
<evidence type="ECO:0000313" key="8">
    <source>
        <dbReference type="EMBL" id="MER5171185.1"/>
    </source>
</evidence>
<sequence length="292" mass="32863">MATNLNIETVTDIVISAIGQHGEITDRQRELMTALVRHLHDFCRETKLQHDEFLYTCEFLARTGQMCSEKRQEFILLGDILGVEILVDMLSNPTEEGGSDSCILGPFYRENPPVLPKGASTVQMAFEGQETVYFEGHVLDADGKPLEGVLLDVWEDAPNGLYENHDPNQPEYNLRGRFITDEKGHFAFRALRPVPYPIPNDESAGELIKAMGHHPFRPGHIHFMIAKEGYRPFISQVFDSSSDYLEEDSVFAVKQSLIADFKPAPEGIDQDLYVNFDFVLTRAAKETALAAE</sequence>
<comment type="cofactor">
    <cofactor evidence="1">
        <name>Fe(3+)</name>
        <dbReference type="ChEBI" id="CHEBI:29034"/>
    </cofactor>
</comment>